<gene>
    <name evidence="6" type="primary">TTLL5</name>
    <name evidence="6" type="ORF">SNEC2469_LOCUS13888</name>
</gene>
<feature type="non-terminal residue" evidence="6">
    <location>
        <position position="114"/>
    </location>
</feature>
<proteinExistence type="predicted"/>
<comment type="caution">
    <text evidence="6">The sequence shown here is derived from an EMBL/GenBank/DDBJ whole genome shotgun (WGS) entry which is preliminary data.</text>
</comment>
<dbReference type="Pfam" id="PF03133">
    <property type="entry name" value="TTL"/>
    <property type="match status" value="1"/>
</dbReference>
<evidence type="ECO:0000256" key="3">
    <source>
        <dbReference type="ARBA" id="ARBA00022840"/>
    </source>
</evidence>
<dbReference type="GO" id="GO:0036064">
    <property type="term" value="C:ciliary basal body"/>
    <property type="evidence" value="ECO:0007669"/>
    <property type="project" value="TreeGrafter"/>
</dbReference>
<comment type="catalytic activity">
    <reaction evidence="5">
        <text>L-glutamyl-[protein] + L-glutamate + ATP = gamma-L-glutamyl-L-glutamyl-[protein] + ADP + phosphate + H(+)</text>
        <dbReference type="Rhea" id="RHEA:60144"/>
        <dbReference type="Rhea" id="RHEA-COMP:10208"/>
        <dbReference type="Rhea" id="RHEA-COMP:15517"/>
        <dbReference type="ChEBI" id="CHEBI:15378"/>
        <dbReference type="ChEBI" id="CHEBI:29973"/>
        <dbReference type="ChEBI" id="CHEBI:29985"/>
        <dbReference type="ChEBI" id="CHEBI:30616"/>
        <dbReference type="ChEBI" id="CHEBI:43474"/>
        <dbReference type="ChEBI" id="CHEBI:143622"/>
        <dbReference type="ChEBI" id="CHEBI:456216"/>
    </reaction>
    <physiologicalReaction direction="left-to-right" evidence="5">
        <dbReference type="Rhea" id="RHEA:60145"/>
    </physiologicalReaction>
</comment>
<dbReference type="InterPro" id="IPR004344">
    <property type="entry name" value="TTL/TTLL_fam"/>
</dbReference>
<evidence type="ECO:0000256" key="2">
    <source>
        <dbReference type="ARBA" id="ARBA00022741"/>
    </source>
</evidence>
<evidence type="ECO:0000256" key="4">
    <source>
        <dbReference type="ARBA" id="ARBA00041448"/>
    </source>
</evidence>
<dbReference type="GO" id="GO:0015631">
    <property type="term" value="F:tubulin binding"/>
    <property type="evidence" value="ECO:0007669"/>
    <property type="project" value="TreeGrafter"/>
</dbReference>
<dbReference type="PANTHER" id="PTHR12241:SF145">
    <property type="entry name" value="TUBULIN POLYGLUTAMYLASE TTLL5"/>
    <property type="match status" value="1"/>
</dbReference>
<dbReference type="EMBL" id="CAJNJA010022208">
    <property type="protein sequence ID" value="CAE7488394.1"/>
    <property type="molecule type" value="Genomic_DNA"/>
</dbReference>
<dbReference type="GO" id="GO:0000226">
    <property type="term" value="P:microtubule cytoskeleton organization"/>
    <property type="evidence" value="ECO:0007669"/>
    <property type="project" value="TreeGrafter"/>
</dbReference>
<dbReference type="OrthoDB" id="202825at2759"/>
<dbReference type="SUPFAM" id="SSF56059">
    <property type="entry name" value="Glutathione synthetase ATP-binding domain-like"/>
    <property type="match status" value="1"/>
</dbReference>
<accession>A0A812SMM1</accession>
<sequence>AEWVKTTGCEDGGWSARGPGGAHRGSCFEIYGFDVLVDRSLKPWLLEVNICPSLSSGSPLDKRIKTKLVADVLTLVGVHPPTALWKLSPGSVNWPAGQEGNVDSIMDEQEAATT</sequence>
<keyword evidence="2" id="KW-0547">Nucleotide-binding</keyword>
<evidence type="ECO:0000256" key="5">
    <source>
        <dbReference type="ARBA" id="ARBA00049274"/>
    </source>
</evidence>
<keyword evidence="1" id="KW-0436">Ligase</keyword>
<reference evidence="6" key="1">
    <citation type="submission" date="2021-02" db="EMBL/GenBank/DDBJ databases">
        <authorList>
            <person name="Dougan E. K."/>
            <person name="Rhodes N."/>
            <person name="Thang M."/>
            <person name="Chan C."/>
        </authorList>
    </citation>
    <scope>NUCLEOTIDE SEQUENCE</scope>
</reference>
<keyword evidence="3" id="KW-0067">ATP-binding</keyword>
<evidence type="ECO:0000256" key="1">
    <source>
        <dbReference type="ARBA" id="ARBA00022598"/>
    </source>
</evidence>
<organism evidence="6 7">
    <name type="scientific">Symbiodinium necroappetens</name>
    <dbReference type="NCBI Taxonomy" id="1628268"/>
    <lineage>
        <taxon>Eukaryota</taxon>
        <taxon>Sar</taxon>
        <taxon>Alveolata</taxon>
        <taxon>Dinophyceae</taxon>
        <taxon>Suessiales</taxon>
        <taxon>Symbiodiniaceae</taxon>
        <taxon>Symbiodinium</taxon>
    </lineage>
</organism>
<dbReference type="GO" id="GO:0005524">
    <property type="term" value="F:ATP binding"/>
    <property type="evidence" value="ECO:0007669"/>
    <property type="project" value="UniProtKB-KW"/>
</dbReference>
<dbReference type="Proteomes" id="UP000601435">
    <property type="component" value="Unassembled WGS sequence"/>
</dbReference>
<dbReference type="AlphaFoldDB" id="A0A812SMM1"/>
<feature type="non-terminal residue" evidence="6">
    <location>
        <position position="1"/>
    </location>
</feature>
<keyword evidence="7" id="KW-1185">Reference proteome</keyword>
<dbReference type="PANTHER" id="PTHR12241">
    <property type="entry name" value="TUBULIN POLYGLUTAMYLASE"/>
    <property type="match status" value="1"/>
</dbReference>
<name>A0A812SMM1_9DINO</name>
<dbReference type="Gene3D" id="3.30.470.20">
    <property type="entry name" value="ATP-grasp fold, B domain"/>
    <property type="match status" value="1"/>
</dbReference>
<protein>
    <recommendedName>
        <fullName evidence="4">Tubulin--tyrosine ligase-like protein 5</fullName>
    </recommendedName>
</protein>
<evidence type="ECO:0000313" key="7">
    <source>
        <dbReference type="Proteomes" id="UP000601435"/>
    </source>
</evidence>
<dbReference type="PROSITE" id="PS51221">
    <property type="entry name" value="TTL"/>
    <property type="match status" value="1"/>
</dbReference>
<evidence type="ECO:0000313" key="6">
    <source>
        <dbReference type="EMBL" id="CAE7488394.1"/>
    </source>
</evidence>
<dbReference type="GO" id="GO:0070740">
    <property type="term" value="F:tubulin-glutamic acid ligase activity"/>
    <property type="evidence" value="ECO:0007669"/>
    <property type="project" value="TreeGrafter"/>
</dbReference>